<dbReference type="Proteomes" id="UP000188268">
    <property type="component" value="Unassembled WGS sequence"/>
</dbReference>
<accession>A0A1R3GAB2</accession>
<dbReference type="CDD" id="cd11064">
    <property type="entry name" value="CYP86A"/>
    <property type="match status" value="1"/>
</dbReference>
<keyword evidence="5" id="KW-0560">Oxidoreductase</keyword>
<dbReference type="SUPFAM" id="SSF48264">
    <property type="entry name" value="Cytochrome P450"/>
    <property type="match status" value="1"/>
</dbReference>
<keyword evidence="6 8" id="KW-0408">Iron</keyword>
<keyword evidence="7" id="KW-0503">Monooxygenase</keyword>
<comment type="cofactor">
    <cofactor evidence="1 8">
        <name>heme</name>
        <dbReference type="ChEBI" id="CHEBI:30413"/>
    </cofactor>
</comment>
<dbReference type="AlphaFoldDB" id="A0A1R3GAB2"/>
<evidence type="ECO:0000256" key="7">
    <source>
        <dbReference type="ARBA" id="ARBA00023033"/>
    </source>
</evidence>
<sequence>MGLESFGFRVYRVSGWAGSGFGLGSLGFRVSDHTGLGLQVTRVTGHSDFGSSGLPIIRVSGHLGCGSFGSWVGQVQVVHFFLSNQIGRVGRILRDFGVAVRFAMPISHQLGPKISTIFVIANPENVEYILKTRFENYPKGKAFSMILGDLLGKGIFNVDGDLWMFQKKMASLELANISIKAYAFEIITKEIKHRLLPLLSSFSGQNGSIFDLQDAFRRFSFDNVFKFSFGLDPGCLESSLPISQFADAIDLASKLSAERAMAPLPLLWKIKRIFQIGSEKKLKEAIKVVDALAMEVIMQKRKLGFSTHEDLLSRFMACIKDDSYLRDIVISFIIAGRDTMASSLTTFFWLLANHPQVISKILNESNQFMESTMDQEFASYDQIRQMHYLHAAGTRVTYHPYAMGRMDNIWGSDCIEFKPERWLKEDGTFCPQCPFKYPVFQAGVRVCLGKELALVGMKMVALSVLRRFDFELVAHIVPPKFDPGLTAMVKGGLQVVVRERRDNIAAA</sequence>
<dbReference type="GO" id="GO:0005506">
    <property type="term" value="F:iron ion binding"/>
    <property type="evidence" value="ECO:0007669"/>
    <property type="project" value="InterPro"/>
</dbReference>
<evidence type="ECO:0000256" key="5">
    <source>
        <dbReference type="ARBA" id="ARBA00023002"/>
    </source>
</evidence>
<evidence type="ECO:0000256" key="4">
    <source>
        <dbReference type="ARBA" id="ARBA00022723"/>
    </source>
</evidence>
<dbReference type="PANTHER" id="PTHR24296">
    <property type="entry name" value="CYTOCHROME P450"/>
    <property type="match status" value="1"/>
</dbReference>
<comment type="caution">
    <text evidence="9">The sequence shown here is derived from an EMBL/GenBank/DDBJ whole genome shotgun (WGS) entry which is preliminary data.</text>
</comment>
<dbReference type="InterPro" id="IPR002401">
    <property type="entry name" value="Cyt_P450_E_grp-I"/>
</dbReference>
<feature type="binding site" description="axial binding residue" evidence="8">
    <location>
        <position position="447"/>
    </location>
    <ligand>
        <name>heme</name>
        <dbReference type="ChEBI" id="CHEBI:30413"/>
    </ligand>
    <ligandPart>
        <name>Fe</name>
        <dbReference type="ChEBI" id="CHEBI:18248"/>
    </ligandPart>
</feature>
<evidence type="ECO:0000256" key="2">
    <source>
        <dbReference type="ARBA" id="ARBA00010617"/>
    </source>
</evidence>
<proteinExistence type="inferred from homology"/>
<dbReference type="InterPro" id="IPR036396">
    <property type="entry name" value="Cyt_P450_sf"/>
</dbReference>
<dbReference type="Gene3D" id="1.10.630.10">
    <property type="entry name" value="Cytochrome P450"/>
    <property type="match status" value="2"/>
</dbReference>
<keyword evidence="4 8" id="KW-0479">Metal-binding</keyword>
<evidence type="ECO:0000313" key="9">
    <source>
        <dbReference type="EMBL" id="OMO55038.1"/>
    </source>
</evidence>
<protein>
    <submittedName>
        <fullName evidence="9">Cytochrome P450</fullName>
    </submittedName>
</protein>
<dbReference type="GO" id="GO:0020037">
    <property type="term" value="F:heme binding"/>
    <property type="evidence" value="ECO:0007669"/>
    <property type="project" value="InterPro"/>
</dbReference>
<gene>
    <name evidence="9" type="ORF">CCACVL1_27431</name>
</gene>
<dbReference type="GO" id="GO:0004497">
    <property type="term" value="F:monooxygenase activity"/>
    <property type="evidence" value="ECO:0007669"/>
    <property type="project" value="UniProtKB-KW"/>
</dbReference>
<dbReference type="GO" id="GO:0016705">
    <property type="term" value="F:oxidoreductase activity, acting on paired donors, with incorporation or reduction of molecular oxygen"/>
    <property type="evidence" value="ECO:0007669"/>
    <property type="project" value="InterPro"/>
</dbReference>
<evidence type="ECO:0000256" key="3">
    <source>
        <dbReference type="ARBA" id="ARBA00022617"/>
    </source>
</evidence>
<dbReference type="STRING" id="210143.A0A1R3GAB2"/>
<keyword evidence="10" id="KW-1185">Reference proteome</keyword>
<dbReference type="OrthoDB" id="1470350at2759"/>
<comment type="similarity">
    <text evidence="2">Belongs to the cytochrome P450 family.</text>
</comment>
<evidence type="ECO:0000313" key="10">
    <source>
        <dbReference type="Proteomes" id="UP000188268"/>
    </source>
</evidence>
<dbReference type="PRINTS" id="PR00463">
    <property type="entry name" value="EP450I"/>
</dbReference>
<keyword evidence="3 8" id="KW-0349">Heme</keyword>
<dbReference type="Pfam" id="PF00067">
    <property type="entry name" value="p450"/>
    <property type="match status" value="2"/>
</dbReference>
<organism evidence="9 10">
    <name type="scientific">Corchorus capsularis</name>
    <name type="common">Jute</name>
    <dbReference type="NCBI Taxonomy" id="210143"/>
    <lineage>
        <taxon>Eukaryota</taxon>
        <taxon>Viridiplantae</taxon>
        <taxon>Streptophyta</taxon>
        <taxon>Embryophyta</taxon>
        <taxon>Tracheophyta</taxon>
        <taxon>Spermatophyta</taxon>
        <taxon>Magnoliopsida</taxon>
        <taxon>eudicotyledons</taxon>
        <taxon>Gunneridae</taxon>
        <taxon>Pentapetalae</taxon>
        <taxon>rosids</taxon>
        <taxon>malvids</taxon>
        <taxon>Malvales</taxon>
        <taxon>Malvaceae</taxon>
        <taxon>Grewioideae</taxon>
        <taxon>Apeibeae</taxon>
        <taxon>Corchorus</taxon>
    </lineage>
</organism>
<dbReference type="OMA" id="GDLWMFQ"/>
<evidence type="ECO:0000256" key="1">
    <source>
        <dbReference type="ARBA" id="ARBA00001971"/>
    </source>
</evidence>
<evidence type="ECO:0000256" key="6">
    <source>
        <dbReference type="ARBA" id="ARBA00023004"/>
    </source>
</evidence>
<name>A0A1R3GAB2_COCAP</name>
<dbReference type="InterPro" id="IPR001128">
    <property type="entry name" value="Cyt_P450"/>
</dbReference>
<evidence type="ECO:0000256" key="8">
    <source>
        <dbReference type="PIRSR" id="PIRSR602401-1"/>
    </source>
</evidence>
<dbReference type="EMBL" id="AWWV01014784">
    <property type="protein sequence ID" value="OMO55038.1"/>
    <property type="molecule type" value="Genomic_DNA"/>
</dbReference>
<reference evidence="9 10" key="1">
    <citation type="submission" date="2013-09" db="EMBL/GenBank/DDBJ databases">
        <title>Corchorus capsularis genome sequencing.</title>
        <authorList>
            <person name="Alam M."/>
            <person name="Haque M.S."/>
            <person name="Islam M.S."/>
            <person name="Emdad E.M."/>
            <person name="Islam M.M."/>
            <person name="Ahmed B."/>
            <person name="Halim A."/>
            <person name="Hossen Q.M.M."/>
            <person name="Hossain M.Z."/>
            <person name="Ahmed R."/>
            <person name="Khan M.M."/>
            <person name="Islam R."/>
            <person name="Rashid M.M."/>
            <person name="Khan S.A."/>
            <person name="Rahman M.S."/>
            <person name="Alam M."/>
        </authorList>
    </citation>
    <scope>NUCLEOTIDE SEQUENCE [LARGE SCALE GENOMIC DNA]</scope>
    <source>
        <strain evidence="10">cv. CVL-1</strain>
        <tissue evidence="9">Whole seedling</tissue>
    </source>
</reference>
<dbReference type="Gramene" id="OMO55038">
    <property type="protein sequence ID" value="OMO55038"/>
    <property type="gene ID" value="CCACVL1_27431"/>
</dbReference>